<accession>A0A7K0K3S2</accession>
<keyword evidence="6" id="KW-1185">Reference proteome</keyword>
<dbReference type="EMBL" id="VUMY01000008">
    <property type="protein sequence ID" value="MST49685.1"/>
    <property type="molecule type" value="Genomic_DNA"/>
</dbReference>
<dbReference type="PROSITE" id="PS50943">
    <property type="entry name" value="HTH_CROC1"/>
    <property type="match status" value="1"/>
</dbReference>
<dbReference type="GO" id="GO:0005829">
    <property type="term" value="C:cytosol"/>
    <property type="evidence" value="ECO:0007669"/>
    <property type="project" value="TreeGrafter"/>
</dbReference>
<comment type="caution">
    <text evidence="5">The sequence shown here is derived from an EMBL/GenBank/DDBJ whole genome shotgun (WGS) entry which is preliminary data.</text>
</comment>
<feature type="domain" description="HTH cro/C1-type" evidence="4">
    <location>
        <begin position="57"/>
        <end position="111"/>
    </location>
</feature>
<evidence type="ECO:0000313" key="6">
    <source>
        <dbReference type="Proteomes" id="UP000442535"/>
    </source>
</evidence>
<sequence length="521" mass="57377">MNQRRRTVAASKDTDSAAPTAKPSRSTKAARDEIPAPVESPPAADAGIDLATLGARIRHARTTRGMTLTQLGEKVNRATSLLSQIENGKREPRLNLLNAIATALGVTVEGLMKPTPPTQRAALELELSSRQDSPTALKLGIPTVHIGPRLPTDALKSLVATHRKLQQLVEIGHDSPEAARKANQLLHIEMHNLDNYLPEIESLATEVTEATGFTGGPLVQSGVEEIANYLGFSIVKLPDLPRGARSITDLKHHRIYLSSSEVRGRDQRNIVLRALGDQALNHPKPTSYYEFLRQRVEANYFASAVLMPQSSTVKQLQEDKKQKDISVLDLADRVAVSYETAVHRFTNLATKHLGISVHFLRVGTDGTIYKAYANDGVVFPTHTDGSIEGQLACRKFGARQVFEQLDPAAPYYQYTDTPTGTYWSVSKQEPYRAGDFSISLGVPFEQAQFFRGRDTNLRLSSNCPDPNCCREPSSELAAKWARYAWPSVKVHSHMLAATPPGTFPGVDDREVYEFLEKHSAD</sequence>
<organism evidence="5 6">
    <name type="scientific">Mobiluncus porci</name>
    <dbReference type="NCBI Taxonomy" id="2652278"/>
    <lineage>
        <taxon>Bacteria</taxon>
        <taxon>Bacillati</taxon>
        <taxon>Actinomycetota</taxon>
        <taxon>Actinomycetes</taxon>
        <taxon>Actinomycetales</taxon>
        <taxon>Actinomycetaceae</taxon>
        <taxon>Mobiluncus</taxon>
    </lineage>
</organism>
<dbReference type="PANTHER" id="PTHR46797:SF1">
    <property type="entry name" value="METHYLPHOSPHONATE SYNTHASE"/>
    <property type="match status" value="1"/>
</dbReference>
<dbReference type="Pfam" id="PF13560">
    <property type="entry name" value="HTH_31"/>
    <property type="match status" value="1"/>
</dbReference>
<protein>
    <submittedName>
        <fullName evidence="5">Helix-turn-helix domain-containing protein</fullName>
    </submittedName>
</protein>
<dbReference type="GO" id="GO:0003677">
    <property type="term" value="F:DNA binding"/>
    <property type="evidence" value="ECO:0007669"/>
    <property type="project" value="UniProtKB-KW"/>
</dbReference>
<evidence type="ECO:0000256" key="3">
    <source>
        <dbReference type="SAM" id="MobiDB-lite"/>
    </source>
</evidence>
<evidence type="ECO:0000256" key="1">
    <source>
        <dbReference type="ARBA" id="ARBA00007227"/>
    </source>
</evidence>
<dbReference type="Gene3D" id="1.10.260.40">
    <property type="entry name" value="lambda repressor-like DNA-binding domains"/>
    <property type="match status" value="1"/>
</dbReference>
<feature type="region of interest" description="Disordered" evidence="3">
    <location>
        <begin position="1"/>
        <end position="47"/>
    </location>
</feature>
<keyword evidence="2" id="KW-0238">DNA-binding</keyword>
<dbReference type="PANTHER" id="PTHR46797">
    <property type="entry name" value="HTH-TYPE TRANSCRIPTIONAL REGULATOR"/>
    <property type="match status" value="1"/>
</dbReference>
<name>A0A7K0K3S2_9ACTO</name>
<dbReference type="Proteomes" id="UP000442535">
    <property type="component" value="Unassembled WGS sequence"/>
</dbReference>
<dbReference type="GO" id="GO:0003700">
    <property type="term" value="F:DNA-binding transcription factor activity"/>
    <property type="evidence" value="ECO:0007669"/>
    <property type="project" value="TreeGrafter"/>
</dbReference>
<evidence type="ECO:0000256" key="2">
    <source>
        <dbReference type="ARBA" id="ARBA00023125"/>
    </source>
</evidence>
<dbReference type="Pfam" id="PF06114">
    <property type="entry name" value="Peptidase_M78"/>
    <property type="match status" value="1"/>
</dbReference>
<dbReference type="InterPro" id="IPR010359">
    <property type="entry name" value="IrrE_HExxH"/>
</dbReference>
<proteinExistence type="inferred from homology"/>
<comment type="similarity">
    <text evidence="1">Belongs to the short-chain fatty acyl-CoA assimilation regulator (ScfR) family.</text>
</comment>
<evidence type="ECO:0000313" key="5">
    <source>
        <dbReference type="EMBL" id="MST49685.1"/>
    </source>
</evidence>
<dbReference type="InterPro" id="IPR050807">
    <property type="entry name" value="TransReg_Diox_bact_type"/>
</dbReference>
<dbReference type="InterPro" id="IPR010982">
    <property type="entry name" value="Lambda_DNA-bd_dom_sf"/>
</dbReference>
<evidence type="ECO:0000259" key="4">
    <source>
        <dbReference type="PROSITE" id="PS50943"/>
    </source>
</evidence>
<dbReference type="InterPro" id="IPR001387">
    <property type="entry name" value="Cro/C1-type_HTH"/>
</dbReference>
<gene>
    <name evidence="5" type="ORF">FYJ63_05465</name>
</gene>
<reference evidence="5 6" key="1">
    <citation type="submission" date="2019-08" db="EMBL/GenBank/DDBJ databases">
        <title>In-depth cultivation of the pig gut microbiome towards novel bacterial diversity and tailored functional studies.</title>
        <authorList>
            <person name="Wylensek D."/>
            <person name="Hitch T.C.A."/>
            <person name="Clavel T."/>
        </authorList>
    </citation>
    <scope>NUCLEOTIDE SEQUENCE [LARGE SCALE GENOMIC DNA]</scope>
    <source>
        <strain evidence="5 6">RF-GAM-744-WT-7</strain>
    </source>
</reference>
<dbReference type="SUPFAM" id="SSF47413">
    <property type="entry name" value="lambda repressor-like DNA-binding domains"/>
    <property type="match status" value="1"/>
</dbReference>
<dbReference type="AlphaFoldDB" id="A0A7K0K3S2"/>
<dbReference type="CDD" id="cd00093">
    <property type="entry name" value="HTH_XRE"/>
    <property type="match status" value="1"/>
</dbReference>
<dbReference type="SMART" id="SM00530">
    <property type="entry name" value="HTH_XRE"/>
    <property type="match status" value="1"/>
</dbReference>